<feature type="domain" description="DUF7918" evidence="2">
    <location>
        <begin position="10"/>
        <end position="236"/>
    </location>
</feature>
<keyword evidence="4" id="KW-1185">Reference proteome</keyword>
<feature type="region of interest" description="Disordered" evidence="1">
    <location>
        <begin position="157"/>
        <end position="176"/>
    </location>
</feature>
<dbReference type="EMBL" id="ML995820">
    <property type="protein sequence ID" value="KAF2771369.1"/>
    <property type="molecule type" value="Genomic_DNA"/>
</dbReference>
<organism evidence="3 4">
    <name type="scientific">Teratosphaeria nubilosa</name>
    <dbReference type="NCBI Taxonomy" id="161662"/>
    <lineage>
        <taxon>Eukaryota</taxon>
        <taxon>Fungi</taxon>
        <taxon>Dikarya</taxon>
        <taxon>Ascomycota</taxon>
        <taxon>Pezizomycotina</taxon>
        <taxon>Dothideomycetes</taxon>
        <taxon>Dothideomycetidae</taxon>
        <taxon>Mycosphaerellales</taxon>
        <taxon>Teratosphaeriaceae</taxon>
        <taxon>Teratosphaeria</taxon>
    </lineage>
</organism>
<feature type="region of interest" description="Disordered" evidence="1">
    <location>
        <begin position="255"/>
        <end position="307"/>
    </location>
</feature>
<evidence type="ECO:0000313" key="4">
    <source>
        <dbReference type="Proteomes" id="UP000799436"/>
    </source>
</evidence>
<evidence type="ECO:0000313" key="3">
    <source>
        <dbReference type="EMBL" id="KAF2771369.1"/>
    </source>
</evidence>
<protein>
    <recommendedName>
        <fullName evidence="2">DUF7918 domain-containing protein</fullName>
    </recommendedName>
</protein>
<dbReference type="OrthoDB" id="3364132at2759"/>
<dbReference type="PANTHER" id="PTHR36223:SF1">
    <property type="entry name" value="TRANSCRIPTION ELONGATION FACTOR EAF N-TERMINAL DOMAIN-CONTAINING PROTEIN"/>
    <property type="match status" value="1"/>
</dbReference>
<dbReference type="Proteomes" id="UP000799436">
    <property type="component" value="Unassembled WGS sequence"/>
</dbReference>
<reference evidence="3" key="1">
    <citation type="journal article" date="2020" name="Stud. Mycol.">
        <title>101 Dothideomycetes genomes: a test case for predicting lifestyles and emergence of pathogens.</title>
        <authorList>
            <person name="Haridas S."/>
            <person name="Albert R."/>
            <person name="Binder M."/>
            <person name="Bloem J."/>
            <person name="Labutti K."/>
            <person name="Salamov A."/>
            <person name="Andreopoulos B."/>
            <person name="Baker S."/>
            <person name="Barry K."/>
            <person name="Bills G."/>
            <person name="Bluhm B."/>
            <person name="Cannon C."/>
            <person name="Castanera R."/>
            <person name="Culley D."/>
            <person name="Daum C."/>
            <person name="Ezra D."/>
            <person name="Gonzalez J."/>
            <person name="Henrissat B."/>
            <person name="Kuo A."/>
            <person name="Liang C."/>
            <person name="Lipzen A."/>
            <person name="Lutzoni F."/>
            <person name="Magnuson J."/>
            <person name="Mondo S."/>
            <person name="Nolan M."/>
            <person name="Ohm R."/>
            <person name="Pangilinan J."/>
            <person name="Park H.-J."/>
            <person name="Ramirez L."/>
            <person name="Alfaro M."/>
            <person name="Sun H."/>
            <person name="Tritt A."/>
            <person name="Yoshinaga Y."/>
            <person name="Zwiers L.-H."/>
            <person name="Turgeon B."/>
            <person name="Goodwin S."/>
            <person name="Spatafora J."/>
            <person name="Crous P."/>
            <person name="Grigoriev I."/>
        </authorList>
    </citation>
    <scope>NUCLEOTIDE SEQUENCE</scope>
    <source>
        <strain evidence="3">CBS 116005</strain>
    </source>
</reference>
<accession>A0A6G1LFM2</accession>
<name>A0A6G1LFM2_9PEZI</name>
<proteinExistence type="predicted"/>
<sequence>MAVHPNAPGLFVGIDVNGWDLPQYDGTDEDEQKSTTIIKYVEAITGAEFGISSRIDSSVFPFTQDSVRLDIDYDGNLSSRRHFRAMDVARAGRRVTAGATYNTVDGMMRRPMLFAELTLHEGASDEQLPGRLVNLGTIRIRCSRCKFERLSSRDCATKAGGRTSRKQPEALIPDGKLSEKDLKGKALTHQATLGDPVRFKQRSNGKFTVLGEPFAIFEFRYRSRAALQAFGVLPRSPSPQPLTTRDEIDDIIQGHHANADDNKQQRKIKRERSLCGDDGGDGDSIQMTEHRSKKARTREVIELSDDD</sequence>
<dbReference type="Pfam" id="PF25534">
    <property type="entry name" value="DUF7918"/>
    <property type="match status" value="1"/>
</dbReference>
<evidence type="ECO:0000256" key="1">
    <source>
        <dbReference type="SAM" id="MobiDB-lite"/>
    </source>
</evidence>
<gene>
    <name evidence="3" type="ORF">EJ03DRAFT_373086</name>
</gene>
<dbReference type="AlphaFoldDB" id="A0A6G1LFM2"/>
<evidence type="ECO:0000259" key="2">
    <source>
        <dbReference type="Pfam" id="PF25534"/>
    </source>
</evidence>
<dbReference type="PANTHER" id="PTHR36223">
    <property type="entry name" value="BETA-LACTAMASE-TYPE TRANSPEPTIDASE FOLD DOMAIN CONTAINING PROTEIN"/>
    <property type="match status" value="1"/>
</dbReference>
<dbReference type="InterPro" id="IPR057678">
    <property type="entry name" value="DUF7918"/>
</dbReference>